<proteinExistence type="predicted"/>
<keyword evidence="1" id="KW-0732">Signal</keyword>
<comment type="caution">
    <text evidence="3">The sequence shown here is derived from an EMBL/GenBank/DDBJ whole genome shotgun (WGS) entry which is preliminary data.</text>
</comment>
<feature type="domain" description="PepSY" evidence="2">
    <location>
        <begin position="36"/>
        <end position="94"/>
    </location>
</feature>
<name>A0A7W6CMT2_9HYPH</name>
<evidence type="ECO:0000313" key="4">
    <source>
        <dbReference type="Proteomes" id="UP000582090"/>
    </source>
</evidence>
<accession>A0A7W6CMT2</accession>
<dbReference type="Proteomes" id="UP000582090">
    <property type="component" value="Unassembled WGS sequence"/>
</dbReference>
<evidence type="ECO:0000259" key="2">
    <source>
        <dbReference type="Pfam" id="PF03413"/>
    </source>
</evidence>
<sequence>MVRLIAISLLVCATSYAQAAEDSDLAREAMKRGEILPLSRILSIAEQATGGRMMDLQLDRHGGRYVYDLKMIDTKGQMIELKLDASNGRILKQETDD</sequence>
<evidence type="ECO:0000313" key="3">
    <source>
        <dbReference type="EMBL" id="MBB3962894.1"/>
    </source>
</evidence>
<dbReference type="Pfam" id="PF03413">
    <property type="entry name" value="PepSY"/>
    <property type="match status" value="1"/>
</dbReference>
<dbReference type="EMBL" id="JACIDW010000001">
    <property type="protein sequence ID" value="MBB3962894.1"/>
    <property type="molecule type" value="Genomic_DNA"/>
</dbReference>
<protein>
    <submittedName>
        <fullName evidence="3">Putative membrane protein YkoI</fullName>
    </submittedName>
</protein>
<keyword evidence="4" id="KW-1185">Reference proteome</keyword>
<gene>
    <name evidence="3" type="ORF">GGQ67_000512</name>
</gene>
<feature type="signal peptide" evidence="1">
    <location>
        <begin position="1"/>
        <end position="19"/>
    </location>
</feature>
<feature type="chain" id="PRO_5031043880" evidence="1">
    <location>
        <begin position="20"/>
        <end position="97"/>
    </location>
</feature>
<organism evidence="3 4">
    <name type="scientific">Rhizobium metallidurans</name>
    <dbReference type="NCBI Taxonomy" id="1265931"/>
    <lineage>
        <taxon>Bacteria</taxon>
        <taxon>Pseudomonadati</taxon>
        <taxon>Pseudomonadota</taxon>
        <taxon>Alphaproteobacteria</taxon>
        <taxon>Hyphomicrobiales</taxon>
        <taxon>Rhizobiaceae</taxon>
        <taxon>Rhizobium/Agrobacterium group</taxon>
        <taxon>Rhizobium</taxon>
    </lineage>
</organism>
<dbReference type="Gene3D" id="3.10.450.40">
    <property type="match status" value="1"/>
</dbReference>
<dbReference type="InterPro" id="IPR025711">
    <property type="entry name" value="PepSY"/>
</dbReference>
<dbReference type="AlphaFoldDB" id="A0A7W6CMT2"/>
<evidence type="ECO:0000256" key="1">
    <source>
        <dbReference type="SAM" id="SignalP"/>
    </source>
</evidence>
<reference evidence="3 4" key="1">
    <citation type="submission" date="2020-08" db="EMBL/GenBank/DDBJ databases">
        <title>Genomic Encyclopedia of Type Strains, Phase IV (KMG-IV): sequencing the most valuable type-strain genomes for metagenomic binning, comparative biology and taxonomic classification.</title>
        <authorList>
            <person name="Goeker M."/>
        </authorList>
    </citation>
    <scope>NUCLEOTIDE SEQUENCE [LARGE SCALE GENOMIC DNA]</scope>
    <source>
        <strain evidence="3 4">DSM 26575</strain>
    </source>
</reference>
<dbReference type="RefSeq" id="WP_183898594.1">
    <property type="nucleotide sequence ID" value="NZ_JACIDW010000001.1"/>
</dbReference>